<evidence type="ECO:0000256" key="4">
    <source>
        <dbReference type="ARBA" id="ARBA00023235"/>
    </source>
</evidence>
<comment type="function">
    <text evidence="5">Responsible for synthesis of pseudouridine from uracil-55 in the psi GC loop of transfer RNAs.</text>
</comment>
<dbReference type="InterPro" id="IPR020103">
    <property type="entry name" value="PsdUridine_synth_cat_dom_sf"/>
</dbReference>
<dbReference type="CDD" id="cd02573">
    <property type="entry name" value="PseudoU_synth_EcTruB"/>
    <property type="match status" value="1"/>
</dbReference>
<dbReference type="EC" id="5.4.99.25" evidence="5"/>
<dbReference type="InterPro" id="IPR002501">
    <property type="entry name" value="PsdUridine_synth_N"/>
</dbReference>
<keyword evidence="8" id="KW-1185">Reference proteome</keyword>
<name>A0A4P8XX02_9FIRM</name>
<dbReference type="EMBL" id="CP039381">
    <property type="protein sequence ID" value="QCT06669.1"/>
    <property type="molecule type" value="Genomic_DNA"/>
</dbReference>
<dbReference type="KEGG" id="ruj:E5Z56_04505"/>
<dbReference type="Pfam" id="PF01509">
    <property type="entry name" value="TruB_N"/>
    <property type="match status" value="1"/>
</dbReference>
<dbReference type="SUPFAM" id="SSF55120">
    <property type="entry name" value="Pseudouridine synthase"/>
    <property type="match status" value="1"/>
</dbReference>
<dbReference type="GO" id="GO:0031119">
    <property type="term" value="P:tRNA pseudouridine synthesis"/>
    <property type="evidence" value="ECO:0007669"/>
    <property type="project" value="UniProtKB-UniRule"/>
</dbReference>
<evidence type="ECO:0000256" key="3">
    <source>
        <dbReference type="ARBA" id="ARBA00022694"/>
    </source>
</evidence>
<evidence type="ECO:0000259" key="6">
    <source>
        <dbReference type="Pfam" id="PF01509"/>
    </source>
</evidence>
<dbReference type="Gene3D" id="3.30.2350.10">
    <property type="entry name" value="Pseudouridine synthase"/>
    <property type="match status" value="1"/>
</dbReference>
<evidence type="ECO:0000256" key="5">
    <source>
        <dbReference type="HAMAP-Rule" id="MF_01080"/>
    </source>
</evidence>
<accession>A0A4P8XX02</accession>
<feature type="domain" description="Pseudouridine synthase II N-terminal" evidence="6">
    <location>
        <begin position="23"/>
        <end position="172"/>
    </location>
</feature>
<dbReference type="GO" id="GO:0160148">
    <property type="term" value="F:tRNA pseudouridine(55) synthase activity"/>
    <property type="evidence" value="ECO:0007669"/>
    <property type="project" value="UniProtKB-EC"/>
</dbReference>
<organism evidence="7 8">
    <name type="scientific">Ruminococcus bovis</name>
    <dbReference type="NCBI Taxonomy" id="2564099"/>
    <lineage>
        <taxon>Bacteria</taxon>
        <taxon>Bacillati</taxon>
        <taxon>Bacillota</taxon>
        <taxon>Clostridia</taxon>
        <taxon>Eubacteriales</taxon>
        <taxon>Oscillospiraceae</taxon>
        <taxon>Ruminococcus</taxon>
    </lineage>
</organism>
<feature type="active site" description="Nucleophile" evidence="5">
    <location>
        <position position="38"/>
    </location>
</feature>
<dbReference type="OrthoDB" id="9802309at2"/>
<dbReference type="AlphaFoldDB" id="A0A4P8XX02"/>
<evidence type="ECO:0000256" key="1">
    <source>
        <dbReference type="ARBA" id="ARBA00000385"/>
    </source>
</evidence>
<sequence length="297" mass="33521">MNGVIVINKPMDFTSFDVVAVMRKALGIKKIGHLGTLDPNATGVLPLVVGNGTKAQDLITNHDKGYVATFQFGKKTDTLDIWGKVLKEEKTSFTTEEVKEKLKDFQGEIYQLPPMYSAIQINGQRLYDLARAGKTVEREKRKVTVYSIELLDFDEENQSGKLEIKCSKGTYIRTIIDDLGESLGSCAVMTSLIRTEACGFTLEDAIDLQRARELEDFTPYIKSVESLFMNYGYVKITEPQARRFSNGGALDKNRTYLEKMQPKEDTILRVRDNNNQFIGLGIVKGDELKIYKLFKTN</sequence>
<dbReference type="Proteomes" id="UP000301475">
    <property type="component" value="Chromosome"/>
</dbReference>
<keyword evidence="3 5" id="KW-0819">tRNA processing</keyword>
<protein>
    <recommendedName>
        <fullName evidence="5">tRNA pseudouridine synthase B</fullName>
        <ecNumber evidence="5">5.4.99.25</ecNumber>
    </recommendedName>
    <alternativeName>
        <fullName evidence="5">tRNA pseudouridine(55) synthase</fullName>
        <shortName evidence="5">Psi55 synthase</shortName>
    </alternativeName>
    <alternativeName>
        <fullName evidence="5">tRNA pseudouridylate synthase</fullName>
    </alternativeName>
    <alternativeName>
        <fullName evidence="5">tRNA-uridine isomerase</fullName>
    </alternativeName>
</protein>
<reference evidence="7 8" key="1">
    <citation type="submission" date="2019-04" db="EMBL/GenBank/DDBJ databases">
        <authorList>
            <person name="Embree M."/>
            <person name="Gaffney J.R."/>
        </authorList>
    </citation>
    <scope>NUCLEOTIDE SEQUENCE [LARGE SCALE GENOMIC DNA]</scope>
    <source>
        <strain evidence="7 8">JE7A12</strain>
    </source>
</reference>
<dbReference type="RefSeq" id="WP_138156721.1">
    <property type="nucleotide sequence ID" value="NZ_CP039381.1"/>
</dbReference>
<dbReference type="InterPro" id="IPR014780">
    <property type="entry name" value="tRNA_psdUridine_synth_TruB"/>
</dbReference>
<dbReference type="GO" id="GO:0003723">
    <property type="term" value="F:RNA binding"/>
    <property type="evidence" value="ECO:0007669"/>
    <property type="project" value="InterPro"/>
</dbReference>
<gene>
    <name evidence="5 7" type="primary">truB</name>
    <name evidence="7" type="ORF">E5Z56_04505</name>
</gene>
<evidence type="ECO:0000256" key="2">
    <source>
        <dbReference type="ARBA" id="ARBA00005642"/>
    </source>
</evidence>
<dbReference type="PANTHER" id="PTHR13767">
    <property type="entry name" value="TRNA-PSEUDOURIDINE SYNTHASE"/>
    <property type="match status" value="1"/>
</dbReference>
<dbReference type="NCBIfam" id="TIGR00431">
    <property type="entry name" value="TruB"/>
    <property type="match status" value="1"/>
</dbReference>
<evidence type="ECO:0000313" key="7">
    <source>
        <dbReference type="EMBL" id="QCT06669.1"/>
    </source>
</evidence>
<keyword evidence="4 5" id="KW-0413">Isomerase</keyword>
<comment type="catalytic activity">
    <reaction evidence="1 5">
        <text>uridine(55) in tRNA = pseudouridine(55) in tRNA</text>
        <dbReference type="Rhea" id="RHEA:42532"/>
        <dbReference type="Rhea" id="RHEA-COMP:10101"/>
        <dbReference type="Rhea" id="RHEA-COMP:10102"/>
        <dbReference type="ChEBI" id="CHEBI:65314"/>
        <dbReference type="ChEBI" id="CHEBI:65315"/>
        <dbReference type="EC" id="5.4.99.25"/>
    </reaction>
</comment>
<proteinExistence type="inferred from homology"/>
<comment type="similarity">
    <text evidence="2 5">Belongs to the pseudouridine synthase TruB family. Type 1 subfamily.</text>
</comment>
<evidence type="ECO:0000313" key="8">
    <source>
        <dbReference type="Proteomes" id="UP000301475"/>
    </source>
</evidence>
<dbReference type="GO" id="GO:1990481">
    <property type="term" value="P:mRNA pseudouridine synthesis"/>
    <property type="evidence" value="ECO:0007669"/>
    <property type="project" value="TreeGrafter"/>
</dbReference>
<dbReference type="HAMAP" id="MF_01080">
    <property type="entry name" value="TruB_bact"/>
    <property type="match status" value="1"/>
</dbReference>
<dbReference type="PANTHER" id="PTHR13767:SF2">
    <property type="entry name" value="PSEUDOURIDYLATE SYNTHASE TRUB1"/>
    <property type="match status" value="1"/>
</dbReference>